<dbReference type="PANTHER" id="PTHR31595">
    <property type="entry name" value="LONG-CHAIN-ALCOHOL O-FATTY-ACYLTRANSFERASE 3-RELATED"/>
    <property type="match status" value="1"/>
</dbReference>
<feature type="transmembrane region" description="Helical" evidence="8">
    <location>
        <begin position="131"/>
        <end position="151"/>
    </location>
</feature>
<feature type="transmembrane region" description="Helical" evidence="8">
    <location>
        <begin position="163"/>
        <end position="189"/>
    </location>
</feature>
<keyword evidence="3" id="KW-0808">Transferase</keyword>
<feature type="transmembrane region" description="Helical" evidence="8">
    <location>
        <begin position="65"/>
        <end position="85"/>
    </location>
</feature>
<dbReference type="GO" id="GO:0006629">
    <property type="term" value="P:lipid metabolic process"/>
    <property type="evidence" value="ECO:0007669"/>
    <property type="project" value="InterPro"/>
</dbReference>
<evidence type="ECO:0000256" key="3">
    <source>
        <dbReference type="ARBA" id="ARBA00022679"/>
    </source>
</evidence>
<dbReference type="InterPro" id="IPR032805">
    <property type="entry name" value="Wax_synthase_dom"/>
</dbReference>
<evidence type="ECO:0000313" key="10">
    <source>
        <dbReference type="EMBL" id="GJN37958.1"/>
    </source>
</evidence>
<evidence type="ECO:0000256" key="5">
    <source>
        <dbReference type="ARBA" id="ARBA00022989"/>
    </source>
</evidence>
<dbReference type="GO" id="GO:0016020">
    <property type="term" value="C:membrane"/>
    <property type="evidence" value="ECO:0007669"/>
    <property type="project" value="UniProtKB-SubCell"/>
</dbReference>
<evidence type="ECO:0000256" key="7">
    <source>
        <dbReference type="ARBA" id="ARBA00023315"/>
    </source>
</evidence>
<keyword evidence="6 8" id="KW-0472">Membrane</keyword>
<dbReference type="GO" id="GO:0008374">
    <property type="term" value="F:O-acyltransferase activity"/>
    <property type="evidence" value="ECO:0007669"/>
    <property type="project" value="InterPro"/>
</dbReference>
<evidence type="ECO:0000256" key="8">
    <source>
        <dbReference type="SAM" id="Phobius"/>
    </source>
</evidence>
<dbReference type="InterPro" id="IPR044851">
    <property type="entry name" value="Wax_synthase"/>
</dbReference>
<sequence>MELLRGGSSTIPTASLAVVVPAAALYARAASARLPPGLPRLAALLPVIAFYAAVPLIFSSSILRFVAGFFLGWLGTFKLALLAASRGPLDPALPALPFLFTALFPVKLITTTNNERPAASTSSTTTTTTSSGSFVSRAMEVAAFACVLRLYSYMDTLHVYLRYTVYCLHLYLLLDLLIPCTALLGRLVLGMELEPQFDRPYLAASLREFWGRRWNLMVSAVLRAAVYDPVRALAAQWNKNNNKEVAAAASFLVSGVMHEAMACYLLLRPPTGEMVAFFLLHCAFCLVEDRCVRMWRAKGWPAPPRAVRFLVLASFMAVTMFWLFLPPVCRDGGEEMLRAEWAAVPAFFLKLLPRYGILYVVYICLINVGGLD</sequence>
<accession>A0AAV5FT34</accession>
<keyword evidence="11" id="KW-1185">Reference proteome</keyword>
<dbReference type="EMBL" id="BQKI01000095">
    <property type="protein sequence ID" value="GJN37958.1"/>
    <property type="molecule type" value="Genomic_DNA"/>
</dbReference>
<feature type="domain" description="Wax synthase" evidence="9">
    <location>
        <begin position="194"/>
        <end position="279"/>
    </location>
</feature>
<comment type="similarity">
    <text evidence="2">Belongs to the wax synthase family.</text>
</comment>
<organism evidence="10 11">
    <name type="scientific">Eleusine coracana subsp. coracana</name>
    <dbReference type="NCBI Taxonomy" id="191504"/>
    <lineage>
        <taxon>Eukaryota</taxon>
        <taxon>Viridiplantae</taxon>
        <taxon>Streptophyta</taxon>
        <taxon>Embryophyta</taxon>
        <taxon>Tracheophyta</taxon>
        <taxon>Spermatophyta</taxon>
        <taxon>Magnoliopsida</taxon>
        <taxon>Liliopsida</taxon>
        <taxon>Poales</taxon>
        <taxon>Poaceae</taxon>
        <taxon>PACMAD clade</taxon>
        <taxon>Chloridoideae</taxon>
        <taxon>Cynodonteae</taxon>
        <taxon>Eleusininae</taxon>
        <taxon>Eleusine</taxon>
    </lineage>
</organism>
<comment type="caution">
    <text evidence="10">The sequence shown here is derived from an EMBL/GenBank/DDBJ whole genome shotgun (WGS) entry which is preliminary data.</text>
</comment>
<keyword evidence="7" id="KW-0012">Acyltransferase</keyword>
<proteinExistence type="inferred from homology"/>
<gene>
    <name evidence="10" type="primary">gb26961</name>
    <name evidence="10" type="ORF">PR202_gb26961</name>
</gene>
<evidence type="ECO:0000256" key="4">
    <source>
        <dbReference type="ARBA" id="ARBA00022692"/>
    </source>
</evidence>
<feature type="transmembrane region" description="Helical" evidence="8">
    <location>
        <begin position="345"/>
        <end position="368"/>
    </location>
</feature>
<dbReference type="Proteomes" id="UP001054889">
    <property type="component" value="Unassembled WGS sequence"/>
</dbReference>
<protein>
    <recommendedName>
        <fullName evidence="9">Wax synthase domain-containing protein</fullName>
    </recommendedName>
</protein>
<dbReference type="Pfam" id="PF13813">
    <property type="entry name" value="MBOAT_2"/>
    <property type="match status" value="1"/>
</dbReference>
<feature type="transmembrane region" description="Helical" evidence="8">
    <location>
        <begin position="307"/>
        <end position="325"/>
    </location>
</feature>
<evidence type="ECO:0000256" key="6">
    <source>
        <dbReference type="ARBA" id="ARBA00023136"/>
    </source>
</evidence>
<name>A0AAV5FT34_ELECO</name>
<comment type="subcellular location">
    <subcellularLocation>
        <location evidence="1">Membrane</location>
        <topology evidence="1">Multi-pass membrane protein</topology>
    </subcellularLocation>
</comment>
<feature type="transmembrane region" description="Helical" evidence="8">
    <location>
        <begin position="39"/>
        <end position="58"/>
    </location>
</feature>
<reference evidence="10" key="2">
    <citation type="submission" date="2021-12" db="EMBL/GenBank/DDBJ databases">
        <title>Resequencing data analysis of finger millet.</title>
        <authorList>
            <person name="Hatakeyama M."/>
            <person name="Aluri S."/>
            <person name="Balachadran M.T."/>
            <person name="Sivarajan S.R."/>
            <person name="Poveda L."/>
            <person name="Shimizu-Inatsugi R."/>
            <person name="Schlapbach R."/>
            <person name="Sreeman S.M."/>
            <person name="Shimizu K.K."/>
        </authorList>
    </citation>
    <scope>NUCLEOTIDE SEQUENCE</scope>
</reference>
<keyword evidence="5 8" id="KW-1133">Transmembrane helix</keyword>
<evidence type="ECO:0000313" key="11">
    <source>
        <dbReference type="Proteomes" id="UP001054889"/>
    </source>
</evidence>
<dbReference type="AlphaFoldDB" id="A0AAV5FT34"/>
<reference evidence="10" key="1">
    <citation type="journal article" date="2018" name="DNA Res.">
        <title>Multiple hybrid de novo genome assembly of finger millet, an orphan allotetraploid crop.</title>
        <authorList>
            <person name="Hatakeyama M."/>
            <person name="Aluri S."/>
            <person name="Balachadran M.T."/>
            <person name="Sivarajan S.R."/>
            <person name="Patrignani A."/>
            <person name="Gruter S."/>
            <person name="Poveda L."/>
            <person name="Shimizu-Inatsugi R."/>
            <person name="Baeten J."/>
            <person name="Francoijs K.J."/>
            <person name="Nataraja K.N."/>
            <person name="Reddy Y.A.N."/>
            <person name="Phadnis S."/>
            <person name="Ravikumar R.L."/>
            <person name="Schlapbach R."/>
            <person name="Sreeman S.M."/>
            <person name="Shimizu K.K."/>
        </authorList>
    </citation>
    <scope>NUCLEOTIDE SEQUENCE</scope>
</reference>
<evidence type="ECO:0000256" key="2">
    <source>
        <dbReference type="ARBA" id="ARBA00007282"/>
    </source>
</evidence>
<feature type="transmembrane region" description="Helical" evidence="8">
    <location>
        <begin position="273"/>
        <end position="295"/>
    </location>
</feature>
<evidence type="ECO:0000256" key="1">
    <source>
        <dbReference type="ARBA" id="ARBA00004141"/>
    </source>
</evidence>
<dbReference type="PANTHER" id="PTHR31595:SF35">
    <property type="entry name" value="OSJNBA0009K15.16 PROTEIN"/>
    <property type="match status" value="1"/>
</dbReference>
<evidence type="ECO:0000259" key="9">
    <source>
        <dbReference type="Pfam" id="PF13813"/>
    </source>
</evidence>
<keyword evidence="4 8" id="KW-0812">Transmembrane</keyword>